<comment type="subcellular location">
    <subcellularLocation>
        <location evidence="1">Cytoplasm</location>
    </subcellularLocation>
</comment>
<feature type="region of interest" description="Disordered" evidence="3">
    <location>
        <begin position="28"/>
        <end position="52"/>
    </location>
</feature>
<evidence type="ECO:0000313" key="4">
    <source>
        <dbReference type="EMBL" id="KAF0297731.1"/>
    </source>
</evidence>
<dbReference type="GO" id="GO:0003729">
    <property type="term" value="F:mRNA binding"/>
    <property type="evidence" value="ECO:0007669"/>
    <property type="project" value="TreeGrafter"/>
</dbReference>
<dbReference type="PANTHER" id="PTHR12269:SF1">
    <property type="entry name" value="EUKARYOTIC TRANSLATION INITIATION FACTOR 4E TRANSPORTER"/>
    <property type="match status" value="1"/>
</dbReference>
<evidence type="ECO:0000256" key="3">
    <source>
        <dbReference type="SAM" id="MobiDB-lite"/>
    </source>
</evidence>
<comment type="caution">
    <text evidence="4">The sequence shown here is derived from an EMBL/GenBank/DDBJ whole genome shotgun (WGS) entry which is preliminary data.</text>
</comment>
<feature type="region of interest" description="Disordered" evidence="3">
    <location>
        <begin position="74"/>
        <end position="106"/>
    </location>
</feature>
<dbReference type="OrthoDB" id="6383068at2759"/>
<accession>A0A6A4W786</accession>
<dbReference type="GO" id="GO:0036464">
    <property type="term" value="C:cytoplasmic ribonucleoprotein granule"/>
    <property type="evidence" value="ECO:0007669"/>
    <property type="project" value="UniProtKB-ARBA"/>
</dbReference>
<keyword evidence="2" id="KW-0963">Cytoplasm</keyword>
<dbReference type="GO" id="GO:0017148">
    <property type="term" value="P:negative regulation of translation"/>
    <property type="evidence" value="ECO:0007669"/>
    <property type="project" value="TreeGrafter"/>
</dbReference>
<proteinExistence type="predicted"/>
<name>A0A6A4W786_AMPAM</name>
<organism evidence="4 5">
    <name type="scientific">Amphibalanus amphitrite</name>
    <name type="common">Striped barnacle</name>
    <name type="synonym">Balanus amphitrite</name>
    <dbReference type="NCBI Taxonomy" id="1232801"/>
    <lineage>
        <taxon>Eukaryota</taxon>
        <taxon>Metazoa</taxon>
        <taxon>Ecdysozoa</taxon>
        <taxon>Arthropoda</taxon>
        <taxon>Crustacea</taxon>
        <taxon>Multicrustacea</taxon>
        <taxon>Cirripedia</taxon>
        <taxon>Thoracica</taxon>
        <taxon>Thoracicalcarea</taxon>
        <taxon>Balanomorpha</taxon>
        <taxon>Balanoidea</taxon>
        <taxon>Balanidae</taxon>
        <taxon>Amphibalaninae</taxon>
        <taxon>Amphibalanus</taxon>
    </lineage>
</organism>
<dbReference type="EMBL" id="VIIS01001474">
    <property type="protein sequence ID" value="KAF0297731.1"/>
    <property type="molecule type" value="Genomic_DNA"/>
</dbReference>
<sequence length="167" mass="18646">MTSRKALQPRLRDIIVAVLRLPQQRVSPLPEPPHAVGQQHLSSAPAPHRVPSPQEMRLHTQHILQQALIKRKLEEQKENFRKRQENRDKCAPLDGDRRRQASSTAASLAFTPTAVIRNMKAEARSSPEHRPKAHIINVIIITVPNASVCSQAQLVLAVLVCGIIKCP</sequence>
<evidence type="ECO:0000256" key="1">
    <source>
        <dbReference type="ARBA" id="ARBA00004496"/>
    </source>
</evidence>
<evidence type="ECO:0000313" key="5">
    <source>
        <dbReference type="Proteomes" id="UP000440578"/>
    </source>
</evidence>
<dbReference type="AlphaFoldDB" id="A0A6A4W786"/>
<reference evidence="4 5" key="1">
    <citation type="submission" date="2019-07" db="EMBL/GenBank/DDBJ databases">
        <title>Draft genome assembly of a fouling barnacle, Amphibalanus amphitrite (Darwin, 1854): The first reference genome for Thecostraca.</title>
        <authorList>
            <person name="Kim W."/>
        </authorList>
    </citation>
    <scope>NUCLEOTIDE SEQUENCE [LARGE SCALE GENOMIC DNA]</scope>
    <source>
        <strain evidence="4">SNU_AA5</strain>
        <tissue evidence="4">Soma without cirri and trophi</tissue>
    </source>
</reference>
<keyword evidence="5" id="KW-1185">Reference proteome</keyword>
<evidence type="ECO:0000256" key="2">
    <source>
        <dbReference type="ARBA" id="ARBA00022490"/>
    </source>
</evidence>
<protein>
    <submittedName>
        <fullName evidence="4">Uncharacterized protein</fullName>
    </submittedName>
</protein>
<dbReference type="PANTHER" id="PTHR12269">
    <property type="entry name" value="EUKARYOTIC TRANSLATION INITIATION FACTOR 4E TRANSPORTER"/>
    <property type="match status" value="1"/>
</dbReference>
<feature type="compositionally biased region" description="Basic and acidic residues" evidence="3">
    <location>
        <begin position="74"/>
        <end position="99"/>
    </location>
</feature>
<dbReference type="InterPro" id="IPR018862">
    <property type="entry name" value="eIF4E-T"/>
</dbReference>
<gene>
    <name evidence="4" type="ORF">FJT64_004839</name>
</gene>
<dbReference type="Proteomes" id="UP000440578">
    <property type="component" value="Unassembled WGS sequence"/>
</dbReference>
<dbReference type="GO" id="GO:0005634">
    <property type="term" value="C:nucleus"/>
    <property type="evidence" value="ECO:0007669"/>
    <property type="project" value="TreeGrafter"/>
</dbReference>